<keyword evidence="13" id="KW-0614">Plasmid</keyword>
<comment type="catalytic activity">
    <reaction evidence="8">
        <text>a quinone + NADH + H(+) = a quinol + NAD(+)</text>
        <dbReference type="Rhea" id="RHEA:46160"/>
        <dbReference type="ChEBI" id="CHEBI:15378"/>
        <dbReference type="ChEBI" id="CHEBI:24646"/>
        <dbReference type="ChEBI" id="CHEBI:57540"/>
        <dbReference type="ChEBI" id="CHEBI:57945"/>
        <dbReference type="ChEBI" id="CHEBI:132124"/>
        <dbReference type="EC" id="1.6.5.9"/>
    </reaction>
</comment>
<dbReference type="Proteomes" id="UP000005667">
    <property type="component" value="Plasmid AZO_p1"/>
</dbReference>
<organism evidence="13 14">
    <name type="scientific">Azospirillum lipoferum (strain 4B)</name>
    <dbReference type="NCBI Taxonomy" id="862719"/>
    <lineage>
        <taxon>Bacteria</taxon>
        <taxon>Pseudomonadati</taxon>
        <taxon>Pseudomonadota</taxon>
        <taxon>Alphaproteobacteria</taxon>
        <taxon>Rhodospirillales</taxon>
        <taxon>Azospirillaceae</taxon>
        <taxon>Azospirillum</taxon>
    </lineage>
</organism>
<evidence type="ECO:0000256" key="5">
    <source>
        <dbReference type="ARBA" id="ARBA00022946"/>
    </source>
</evidence>
<dbReference type="KEGG" id="ali:AZOLI_p11010"/>
<dbReference type="InterPro" id="IPR023753">
    <property type="entry name" value="FAD/NAD-binding_dom"/>
</dbReference>
<dbReference type="PANTHER" id="PTHR43706:SF47">
    <property type="entry name" value="EXTERNAL NADH-UBIQUINONE OXIDOREDUCTASE 1, MITOCHONDRIAL-RELATED"/>
    <property type="match status" value="1"/>
</dbReference>
<dbReference type="PANTHER" id="PTHR43706">
    <property type="entry name" value="NADH DEHYDROGENASE"/>
    <property type="match status" value="1"/>
</dbReference>
<gene>
    <name evidence="13" type="ordered locus">AZOLI_p11010</name>
</gene>
<evidence type="ECO:0000256" key="4">
    <source>
        <dbReference type="ARBA" id="ARBA00022827"/>
    </source>
</evidence>
<dbReference type="Pfam" id="PF22366">
    <property type="entry name" value="NDH2_C"/>
    <property type="match status" value="1"/>
</dbReference>
<name>G7Z9V8_AZOL4</name>
<dbReference type="EMBL" id="FQ311869">
    <property type="protein sequence ID" value="CBS89186.1"/>
    <property type="molecule type" value="Genomic_DNA"/>
</dbReference>
<dbReference type="InterPro" id="IPR045024">
    <property type="entry name" value="NDH-2"/>
</dbReference>
<evidence type="ECO:0000256" key="7">
    <source>
        <dbReference type="ARBA" id="ARBA00023027"/>
    </source>
</evidence>
<evidence type="ECO:0000256" key="6">
    <source>
        <dbReference type="ARBA" id="ARBA00023002"/>
    </source>
</evidence>
<evidence type="ECO:0000256" key="8">
    <source>
        <dbReference type="ARBA" id="ARBA00047599"/>
    </source>
</evidence>
<dbReference type="PRINTS" id="PR00411">
    <property type="entry name" value="PNDRDTASEI"/>
</dbReference>
<dbReference type="SUPFAM" id="SSF51905">
    <property type="entry name" value="FAD/NAD(P)-binding domain"/>
    <property type="match status" value="1"/>
</dbReference>
<dbReference type="InterPro" id="IPR036188">
    <property type="entry name" value="FAD/NAD-bd_sf"/>
</dbReference>
<keyword evidence="14" id="KW-1185">Reference proteome</keyword>
<proteinExistence type="inferred from homology"/>
<dbReference type="EC" id="1.6.5.9" evidence="2"/>
<comment type="similarity">
    <text evidence="1">Belongs to the NADH dehydrogenase family.</text>
</comment>
<feature type="region of interest" description="Disordered" evidence="9">
    <location>
        <begin position="449"/>
        <end position="473"/>
    </location>
</feature>
<dbReference type="HOGENOM" id="CLU_021377_7_1_5"/>
<feature type="domain" description="External alternative NADH-ubiquinone oxidoreductase-like C-terminal" evidence="12">
    <location>
        <begin position="364"/>
        <end position="419"/>
    </location>
</feature>
<keyword evidence="6" id="KW-0560">Oxidoreductase</keyword>
<geneLocation type="plasmid" evidence="13 14">
    <name>AZO_p1</name>
</geneLocation>
<feature type="transmembrane region" description="Helical" evidence="10">
    <location>
        <begin position="387"/>
        <end position="404"/>
    </location>
</feature>
<dbReference type="InterPro" id="IPR054585">
    <property type="entry name" value="NDH2-like_C"/>
</dbReference>
<evidence type="ECO:0000259" key="11">
    <source>
        <dbReference type="Pfam" id="PF07992"/>
    </source>
</evidence>
<dbReference type="AlphaFoldDB" id="G7Z9V8"/>
<keyword evidence="10" id="KW-0812">Transmembrane</keyword>
<keyword evidence="7" id="KW-0520">NAD</keyword>
<dbReference type="Pfam" id="PF07992">
    <property type="entry name" value="Pyr_redox_2"/>
    <property type="match status" value="1"/>
</dbReference>
<sequence>MQHLNQTSRPKAGECPHVVIIGAGFGGLACAQALGGTGIPVTVIDRRNYHLFVPLLYQVATAALSPADIAQPIRKILSRHPDIRVVLGEVTGVDTERRLVRLNPDGPRRDGDIRYDRLVIATGSSYSYFGHDEWAAVAPGIKTIEDAQHIRARLLGCFERAELSTDPEEQAMLMTVVIVGGGPTGVELAGAVAELTRYALARDFRRIDPRSARILLVEAGPRLLGTFPEHLSRYAQHALGWLGVTVMTGQAVENIEAGGVTIGGRFIPAGTMVWGAGVAASPAGRWLGVETDRAGRIRVDADLSVPGLDGVFALGDTALGAADDGKPLPGLAQVAKQQGQHLGTALAANILRGKPMPPFRFKNRGNTAIVGRSAAVFDFGTRQLKGWLAWILWAVVHVYLLVGFEKRLLVSMQWLWRYLTYERGARLIIGDGPAVSVQQNDGVPLVQSGLPAQPADGDVLADRYRRHPRSPDE</sequence>
<accession>G7Z9V8</accession>
<evidence type="ECO:0000259" key="12">
    <source>
        <dbReference type="Pfam" id="PF22366"/>
    </source>
</evidence>
<protein>
    <recommendedName>
        <fullName evidence="2">NADH:ubiquinone reductase (non-electrogenic)</fullName>
        <ecNumber evidence="2">1.6.5.9</ecNumber>
    </recommendedName>
</protein>
<evidence type="ECO:0000256" key="2">
    <source>
        <dbReference type="ARBA" id="ARBA00012637"/>
    </source>
</evidence>
<keyword evidence="4" id="KW-0274">FAD</keyword>
<evidence type="ECO:0000313" key="14">
    <source>
        <dbReference type="Proteomes" id="UP000005667"/>
    </source>
</evidence>
<dbReference type="OrthoDB" id="9781621at2"/>
<keyword evidence="10" id="KW-1133">Transmembrane helix</keyword>
<keyword evidence="10" id="KW-0472">Membrane</keyword>
<evidence type="ECO:0000313" key="13">
    <source>
        <dbReference type="EMBL" id="CBS89186.1"/>
    </source>
</evidence>
<dbReference type="Gene3D" id="3.50.50.100">
    <property type="match status" value="1"/>
</dbReference>
<feature type="domain" description="FAD/NAD(P)-binding" evidence="11">
    <location>
        <begin position="17"/>
        <end position="339"/>
    </location>
</feature>
<dbReference type="GO" id="GO:0050136">
    <property type="term" value="F:NADH dehydrogenase (quinone) (non-electrogenic) activity"/>
    <property type="evidence" value="ECO:0007669"/>
    <property type="project" value="UniProtKB-EC"/>
</dbReference>
<reference evidence="14" key="1">
    <citation type="journal article" date="2011" name="PLoS Genet.">
        <title>Azospirillum genomes reveal transition of bacteria from aquatic to terrestrial environments.</title>
        <authorList>
            <person name="Wisniewski-Dye F."/>
            <person name="Borziak K."/>
            <person name="Khalsa-Moyers G."/>
            <person name="Alexandre G."/>
            <person name="Sukharnikov L.O."/>
            <person name="Wuichet K."/>
            <person name="Hurst G.B."/>
            <person name="McDonald W.H."/>
            <person name="Robertson J.S."/>
            <person name="Barbe V."/>
            <person name="Calteau A."/>
            <person name="Rouy Z."/>
            <person name="Mangenot S."/>
            <person name="Prigent-Combaret C."/>
            <person name="Normand P."/>
            <person name="Boyer M."/>
            <person name="Siguier P."/>
            <person name="Dessaux Y."/>
            <person name="Elmerich C."/>
            <person name="Condemine G."/>
            <person name="Krishnen G."/>
            <person name="Kennedy I."/>
            <person name="Paterson A.H."/>
            <person name="Gonzalez V."/>
            <person name="Mavingui P."/>
            <person name="Zhulin I.B."/>
        </authorList>
    </citation>
    <scope>NUCLEOTIDE SEQUENCE [LARGE SCALE GENOMIC DNA]</scope>
    <source>
        <strain evidence="14">4B</strain>
    </source>
</reference>
<evidence type="ECO:0000256" key="10">
    <source>
        <dbReference type="SAM" id="Phobius"/>
    </source>
</evidence>
<keyword evidence="5" id="KW-0809">Transit peptide</keyword>
<evidence type="ECO:0000256" key="3">
    <source>
        <dbReference type="ARBA" id="ARBA00022630"/>
    </source>
</evidence>
<feature type="compositionally biased region" description="Basic residues" evidence="9">
    <location>
        <begin position="464"/>
        <end position="473"/>
    </location>
</feature>
<evidence type="ECO:0000256" key="9">
    <source>
        <dbReference type="SAM" id="MobiDB-lite"/>
    </source>
</evidence>
<dbReference type="PRINTS" id="PR00368">
    <property type="entry name" value="FADPNR"/>
</dbReference>
<keyword evidence="3" id="KW-0285">Flavoprotein</keyword>
<evidence type="ECO:0000256" key="1">
    <source>
        <dbReference type="ARBA" id="ARBA00005272"/>
    </source>
</evidence>